<reference evidence="14 15" key="1">
    <citation type="submission" date="2022-01" db="EMBL/GenBank/DDBJ databases">
        <authorList>
            <person name="Xiong W."/>
            <person name="Schranz E."/>
        </authorList>
    </citation>
    <scope>NUCLEOTIDE SEQUENCE [LARGE SCALE GENOMIC DNA]</scope>
</reference>
<dbReference type="GO" id="GO:0016297">
    <property type="term" value="F:fatty acyl-[ACP] hydrolase activity"/>
    <property type="evidence" value="ECO:0007669"/>
    <property type="project" value="InterPro"/>
</dbReference>
<evidence type="ECO:0000256" key="3">
    <source>
        <dbReference type="ARBA" id="ARBA00022516"/>
    </source>
</evidence>
<dbReference type="GO" id="GO:0009507">
    <property type="term" value="C:chloroplast"/>
    <property type="evidence" value="ECO:0007669"/>
    <property type="project" value="UniProtKB-SubCell"/>
</dbReference>
<comment type="caution">
    <text evidence="14">The sequence shown here is derived from an EMBL/GenBank/DDBJ whole genome shotgun (WGS) entry which is preliminary data.</text>
</comment>
<sequence length="364" mass="41926">MITTASSITMNSSPYPYMTSSKFGCIPGAMHEHERIKLKQASSWSAQFKAPTKVNATKVDAIDWSMVDPKKESPNMVSDLHVERMIQDDSIFQEIFCIRLYEVGPDQTASIETLMNHLQETTANHMKKSGLMHDGFGFGSEEMSKHNLTWVMAKIQMVVDRYPIWGDIVQMETWKAAHGKNGVCCNLTLHDCKTGEILVRASSYWVMMNTNTRKISKFPNEVRAKLEQIYVDKPPLIEQDTRIWSRSDQEKINEHICKGLKPRWSDLDINQHVNNVKYVGLILESVPKTIIENYEIHSMTLDYYREFTKDNILQSFTSILTNNSAESSNYDIVDCQHLLRFDIDGDNSNIMKGRTRWRLKQGNK</sequence>
<dbReference type="Proteomes" id="UP001157418">
    <property type="component" value="Unassembled WGS sequence"/>
</dbReference>
<dbReference type="EMBL" id="CAKMRJ010002223">
    <property type="protein sequence ID" value="CAH1426411.1"/>
    <property type="molecule type" value="Genomic_DNA"/>
</dbReference>
<evidence type="ECO:0000256" key="4">
    <source>
        <dbReference type="ARBA" id="ARBA00022528"/>
    </source>
</evidence>
<evidence type="ECO:0000313" key="15">
    <source>
        <dbReference type="Proteomes" id="UP001157418"/>
    </source>
</evidence>
<evidence type="ECO:0000313" key="14">
    <source>
        <dbReference type="EMBL" id="CAH1426411.1"/>
    </source>
</evidence>
<evidence type="ECO:0000256" key="1">
    <source>
        <dbReference type="ARBA" id="ARBA00004229"/>
    </source>
</evidence>
<keyword evidence="3 11" id="KW-0444">Lipid biosynthesis</keyword>
<proteinExistence type="inferred from homology"/>
<comment type="subcellular location">
    <subcellularLocation>
        <location evidence="1 11">Plastid</location>
        <location evidence="1 11">Chloroplast</location>
    </subcellularLocation>
</comment>
<evidence type="ECO:0000256" key="2">
    <source>
        <dbReference type="ARBA" id="ARBA00006500"/>
    </source>
</evidence>
<evidence type="ECO:0000256" key="7">
    <source>
        <dbReference type="ARBA" id="ARBA00022832"/>
    </source>
</evidence>
<evidence type="ECO:0000256" key="9">
    <source>
        <dbReference type="ARBA" id="ARBA00023098"/>
    </source>
</evidence>
<keyword evidence="5 11" id="KW-0934">Plastid</keyword>
<evidence type="ECO:0000256" key="11">
    <source>
        <dbReference type="RuleBase" id="RU363096"/>
    </source>
</evidence>
<evidence type="ECO:0000256" key="5">
    <source>
        <dbReference type="ARBA" id="ARBA00022640"/>
    </source>
</evidence>
<accession>A0AAU9MH94</accession>
<protein>
    <recommendedName>
        <fullName evidence="11">Acyl-[acyl-carrier-protein] hydrolase</fullName>
        <ecNumber evidence="11">3.1.2.-</ecNumber>
    </recommendedName>
</protein>
<name>A0AAU9MH94_9ASTR</name>
<dbReference type="FunFam" id="3.10.129.10:FF:000014">
    <property type="entry name" value="Acyl-[acyl-carrier-protein] hydrolase"/>
    <property type="match status" value="1"/>
</dbReference>
<keyword evidence="9 11" id="KW-0443">Lipid metabolism</keyword>
<dbReference type="InterPro" id="IPR045023">
    <property type="entry name" value="FATA/B"/>
</dbReference>
<dbReference type="GO" id="GO:0000036">
    <property type="term" value="F:acyl carrier activity"/>
    <property type="evidence" value="ECO:0007669"/>
    <property type="project" value="TreeGrafter"/>
</dbReference>
<dbReference type="SUPFAM" id="SSF54637">
    <property type="entry name" value="Thioesterase/thiol ester dehydrase-isomerase"/>
    <property type="match status" value="2"/>
</dbReference>
<keyword evidence="10 11" id="KW-0275">Fatty acid biosynthesis</keyword>
<organism evidence="14 15">
    <name type="scientific">Lactuca virosa</name>
    <dbReference type="NCBI Taxonomy" id="75947"/>
    <lineage>
        <taxon>Eukaryota</taxon>
        <taxon>Viridiplantae</taxon>
        <taxon>Streptophyta</taxon>
        <taxon>Embryophyta</taxon>
        <taxon>Tracheophyta</taxon>
        <taxon>Spermatophyta</taxon>
        <taxon>Magnoliopsida</taxon>
        <taxon>eudicotyledons</taxon>
        <taxon>Gunneridae</taxon>
        <taxon>Pentapetalae</taxon>
        <taxon>asterids</taxon>
        <taxon>campanulids</taxon>
        <taxon>Asterales</taxon>
        <taxon>Asteraceae</taxon>
        <taxon>Cichorioideae</taxon>
        <taxon>Cichorieae</taxon>
        <taxon>Lactucinae</taxon>
        <taxon>Lactuca</taxon>
    </lineage>
</organism>
<evidence type="ECO:0000256" key="8">
    <source>
        <dbReference type="ARBA" id="ARBA00022946"/>
    </source>
</evidence>
<keyword evidence="6 11" id="KW-0378">Hydrolase</keyword>
<dbReference type="Pfam" id="PF01643">
    <property type="entry name" value="Acyl-ACP_TE"/>
    <property type="match status" value="1"/>
</dbReference>
<keyword evidence="7 11" id="KW-0276">Fatty acid metabolism</keyword>
<comment type="function">
    <text evidence="11">Plays an essential role in chain termination during de novo fatty acid synthesis.</text>
</comment>
<gene>
    <name evidence="14" type="ORF">LVIROSA_LOCUS13492</name>
</gene>
<dbReference type="PANTHER" id="PTHR31727:SF13">
    <property type="entry name" value="ACYL-[ACYL-CARRIER-PROTEIN] HYDROLASE"/>
    <property type="match status" value="1"/>
</dbReference>
<dbReference type="InterPro" id="IPR002864">
    <property type="entry name" value="Acyl-ACP_thioesterase_NHD"/>
</dbReference>
<dbReference type="CDD" id="cd00586">
    <property type="entry name" value="4HBT"/>
    <property type="match status" value="1"/>
</dbReference>
<evidence type="ECO:0000256" key="10">
    <source>
        <dbReference type="ARBA" id="ARBA00023160"/>
    </source>
</evidence>
<comment type="similarity">
    <text evidence="2 11">Belongs to the acyl-ACP thioesterase family.</text>
</comment>
<feature type="domain" description="Acyl-ACP thioesterase N-terminal hotdog" evidence="12">
    <location>
        <begin position="91"/>
        <end position="225"/>
    </location>
</feature>
<dbReference type="PANTHER" id="PTHR31727">
    <property type="entry name" value="OLEOYL-ACYL CARRIER PROTEIN THIOESTERASE 1, CHLOROPLASTIC"/>
    <property type="match status" value="1"/>
</dbReference>
<dbReference type="Pfam" id="PF20791">
    <property type="entry name" value="Acyl-ACP_TE_C"/>
    <property type="match status" value="1"/>
</dbReference>
<feature type="domain" description="Acyl-ACP thioesterase-like C-terminal" evidence="13">
    <location>
        <begin position="250"/>
        <end position="358"/>
    </location>
</feature>
<evidence type="ECO:0000259" key="12">
    <source>
        <dbReference type="Pfam" id="PF01643"/>
    </source>
</evidence>
<keyword evidence="4 11" id="KW-0150">Chloroplast</keyword>
<dbReference type="Gene3D" id="3.10.129.10">
    <property type="entry name" value="Hotdog Thioesterase"/>
    <property type="match status" value="1"/>
</dbReference>
<evidence type="ECO:0000259" key="13">
    <source>
        <dbReference type="Pfam" id="PF20791"/>
    </source>
</evidence>
<evidence type="ECO:0000256" key="6">
    <source>
        <dbReference type="ARBA" id="ARBA00022801"/>
    </source>
</evidence>
<dbReference type="AlphaFoldDB" id="A0AAU9MH94"/>
<keyword evidence="15" id="KW-1185">Reference proteome</keyword>
<keyword evidence="8" id="KW-0809">Transit peptide</keyword>
<dbReference type="InterPro" id="IPR049427">
    <property type="entry name" value="Acyl-ACP_TE_C"/>
</dbReference>
<dbReference type="InterPro" id="IPR029069">
    <property type="entry name" value="HotDog_dom_sf"/>
</dbReference>
<dbReference type="EC" id="3.1.2.-" evidence="11"/>